<keyword evidence="5 10" id="KW-0378">Hydrolase</keyword>
<evidence type="ECO:0000256" key="8">
    <source>
        <dbReference type="ARBA" id="ARBA00023295"/>
    </source>
</evidence>
<dbReference type="InterPro" id="IPR026891">
    <property type="entry name" value="Fn3-like"/>
</dbReference>
<dbReference type="GO" id="GO:0030245">
    <property type="term" value="P:cellulose catabolic process"/>
    <property type="evidence" value="ECO:0007669"/>
    <property type="project" value="UniProtKB-UniPathway"/>
</dbReference>
<evidence type="ECO:0000256" key="4">
    <source>
        <dbReference type="ARBA" id="ARBA00012744"/>
    </source>
</evidence>
<keyword evidence="7 10" id="KW-0119">Carbohydrate metabolism</keyword>
<reference evidence="13 14" key="1">
    <citation type="submission" date="2020-12" db="EMBL/GenBank/DDBJ databases">
        <title>Metabolic potential, ecology and presence of endohyphal bacteria is reflected in genomic diversity of Mucoromycotina.</title>
        <authorList>
            <person name="Muszewska A."/>
            <person name="Okrasinska A."/>
            <person name="Steczkiewicz K."/>
            <person name="Drgas O."/>
            <person name="Orlowska M."/>
            <person name="Perlinska-Lenart U."/>
            <person name="Aleksandrzak-Piekarczyk T."/>
            <person name="Szatraj K."/>
            <person name="Zielenkiewicz U."/>
            <person name="Pilsyk S."/>
            <person name="Malc E."/>
            <person name="Mieczkowski P."/>
            <person name="Kruszewska J.S."/>
            <person name="Biernat P."/>
            <person name="Pawlowska J."/>
        </authorList>
    </citation>
    <scope>NUCLEOTIDE SEQUENCE [LARGE SCALE GENOMIC DNA]</scope>
    <source>
        <strain evidence="13 14">CBS 142.35</strain>
    </source>
</reference>
<dbReference type="GO" id="GO:0008422">
    <property type="term" value="F:beta-glucosidase activity"/>
    <property type="evidence" value="ECO:0007669"/>
    <property type="project" value="UniProtKB-EC"/>
</dbReference>
<dbReference type="SMART" id="SM01217">
    <property type="entry name" value="Fn3_like"/>
    <property type="match status" value="1"/>
</dbReference>
<evidence type="ECO:0000256" key="5">
    <source>
        <dbReference type="ARBA" id="ARBA00022801"/>
    </source>
</evidence>
<evidence type="ECO:0000313" key="13">
    <source>
        <dbReference type="EMBL" id="KAG2227455.1"/>
    </source>
</evidence>
<dbReference type="InterPro" id="IPR050288">
    <property type="entry name" value="Cellulose_deg_GH3"/>
</dbReference>
<dbReference type="InterPro" id="IPR036881">
    <property type="entry name" value="Glyco_hydro_3_C_sf"/>
</dbReference>
<sequence length="723" mass="79099">MTFLTRSTLFLFITLCIISGLASSDSELTWDEAYDKAFSLVNQMSLEQKVGLTTGVGWEKTLCVGNTYASENPDFPSLCLQDSPMGIRFGNNVTAGVSGITAAASFDKTAIRQRGEYMGKEFRAKGVHYQLGPSIDIMRSPQSGRAWEGFGEDPWLSGVAGRETILGIQSQGVAATAKHYIGNNQETNRTTSSSNIDKRTLHELYLWPYARAVEADLAAVMCGYNLADGEYACENSYILNTVLKGELGFRGVIMSDWGATHSTAKAANAGLDMTMPGDILMGDGLTFFGSNLTKAVNDGEVSEDRVTDMALRIAASYYKMKQDEDFPKTTINTFTRSAAPEILVQENHSELVREMGAAAVVLLRNEDEILPLSTHTPKKISLIGSNAGPIPQGLNGCPDQSCGKGHLAVGWGSGTADFPYLVTPFDGITARAGENIEIVHNFNDYDLEEVQSLAYEADVAIVFVMADAGEEYIIVEGNNDRKNLSLWNNGDNLIEAVAEVSENVIVVINSVGPVLMPWIDNENIKAIVWPGLAGQESGNSLADVLFGDVNPSGRLPYTIAKKQDDYPAHISSEAQIEYTEKLLLGYKYFDAKGISPLFEFGFGLSYTQFKYDRLKTVVNGKKDNTRVTTSISITNVGEIDGAEIPQAYLSFPQYTNEPPKLLRGFEKVYLQAGEKKTVDFVFTKNDLSFWDEESEEWKLAKGEFTVYIGASSRDIRGSSSFTI</sequence>
<dbReference type="EC" id="3.2.1.21" evidence="4 10"/>
<dbReference type="InterPro" id="IPR002772">
    <property type="entry name" value="Glyco_hydro_3_C"/>
</dbReference>
<feature type="signal peptide" evidence="11">
    <location>
        <begin position="1"/>
        <end position="24"/>
    </location>
</feature>
<dbReference type="Proteomes" id="UP000646827">
    <property type="component" value="Unassembled WGS sequence"/>
</dbReference>
<dbReference type="OrthoDB" id="416222at2759"/>
<dbReference type="Pfam" id="PF14310">
    <property type="entry name" value="Fn3-like"/>
    <property type="match status" value="1"/>
</dbReference>
<dbReference type="FunFam" id="2.60.40.10:FF:000495">
    <property type="entry name" value="Periplasmic beta-glucosidase"/>
    <property type="match status" value="1"/>
</dbReference>
<dbReference type="Gene3D" id="3.20.20.300">
    <property type="entry name" value="Glycoside hydrolase, family 3, N-terminal domain"/>
    <property type="match status" value="1"/>
</dbReference>
<dbReference type="InterPro" id="IPR001764">
    <property type="entry name" value="Glyco_hydro_3_N"/>
</dbReference>
<dbReference type="Pfam" id="PF01915">
    <property type="entry name" value="Glyco_hydro_3_C"/>
    <property type="match status" value="1"/>
</dbReference>
<protein>
    <recommendedName>
        <fullName evidence="4 10">beta-glucosidase</fullName>
        <ecNumber evidence="4 10">3.2.1.21</ecNumber>
    </recommendedName>
</protein>
<dbReference type="InterPro" id="IPR019800">
    <property type="entry name" value="Glyco_hydro_3_AS"/>
</dbReference>
<dbReference type="AlphaFoldDB" id="A0A8H7SDC4"/>
<evidence type="ECO:0000256" key="9">
    <source>
        <dbReference type="ARBA" id="ARBA00023326"/>
    </source>
</evidence>
<keyword evidence="8 10" id="KW-0326">Glycosidase</keyword>
<accession>A0A8H7SDC4</accession>
<organism evidence="13 14">
    <name type="scientific">Circinella minor</name>
    <dbReference type="NCBI Taxonomy" id="1195481"/>
    <lineage>
        <taxon>Eukaryota</taxon>
        <taxon>Fungi</taxon>
        <taxon>Fungi incertae sedis</taxon>
        <taxon>Mucoromycota</taxon>
        <taxon>Mucoromycotina</taxon>
        <taxon>Mucoromycetes</taxon>
        <taxon>Mucorales</taxon>
        <taxon>Lichtheimiaceae</taxon>
        <taxon>Circinella</taxon>
    </lineage>
</organism>
<proteinExistence type="inferred from homology"/>
<keyword evidence="6" id="KW-0136">Cellulose degradation</keyword>
<dbReference type="PRINTS" id="PR00133">
    <property type="entry name" value="GLHYDRLASE3"/>
</dbReference>
<comment type="pathway">
    <text evidence="2 10">Glycan metabolism; cellulose degradation.</text>
</comment>
<evidence type="ECO:0000256" key="2">
    <source>
        <dbReference type="ARBA" id="ARBA00004987"/>
    </source>
</evidence>
<evidence type="ECO:0000256" key="1">
    <source>
        <dbReference type="ARBA" id="ARBA00000448"/>
    </source>
</evidence>
<dbReference type="InterPro" id="IPR017853">
    <property type="entry name" value="GH"/>
</dbReference>
<evidence type="ECO:0000256" key="3">
    <source>
        <dbReference type="ARBA" id="ARBA00005336"/>
    </source>
</evidence>
<dbReference type="InterPro" id="IPR036962">
    <property type="entry name" value="Glyco_hydro_3_N_sf"/>
</dbReference>
<evidence type="ECO:0000256" key="11">
    <source>
        <dbReference type="SAM" id="SignalP"/>
    </source>
</evidence>
<name>A0A8H7SDC4_9FUNG</name>
<dbReference type="FunFam" id="3.20.20.300:FF:000002">
    <property type="entry name" value="Probable beta-glucosidase"/>
    <property type="match status" value="1"/>
</dbReference>
<evidence type="ECO:0000259" key="12">
    <source>
        <dbReference type="SMART" id="SM01217"/>
    </source>
</evidence>
<dbReference type="EMBL" id="JAEPRB010000007">
    <property type="protein sequence ID" value="KAG2227455.1"/>
    <property type="molecule type" value="Genomic_DNA"/>
</dbReference>
<comment type="catalytic activity">
    <reaction evidence="1 10">
        <text>Hydrolysis of terminal, non-reducing beta-D-glucosyl residues with release of beta-D-glucose.</text>
        <dbReference type="EC" id="3.2.1.21"/>
    </reaction>
</comment>
<evidence type="ECO:0000256" key="10">
    <source>
        <dbReference type="RuleBase" id="RU361161"/>
    </source>
</evidence>
<keyword evidence="11" id="KW-0732">Signal</keyword>
<evidence type="ECO:0000256" key="7">
    <source>
        <dbReference type="ARBA" id="ARBA00023277"/>
    </source>
</evidence>
<feature type="domain" description="Fibronectin type III-like" evidence="12">
    <location>
        <begin position="643"/>
        <end position="712"/>
    </location>
</feature>
<feature type="chain" id="PRO_5034602973" description="beta-glucosidase" evidence="11">
    <location>
        <begin position="25"/>
        <end position="723"/>
    </location>
</feature>
<dbReference type="PANTHER" id="PTHR42715:SF2">
    <property type="entry name" value="BETA-GLUCOSIDASE F-RELATED"/>
    <property type="match status" value="1"/>
</dbReference>
<gene>
    <name evidence="13" type="ORF">INT45_007480</name>
</gene>
<dbReference type="Gene3D" id="2.60.40.10">
    <property type="entry name" value="Immunoglobulins"/>
    <property type="match status" value="1"/>
</dbReference>
<dbReference type="SUPFAM" id="SSF51445">
    <property type="entry name" value="(Trans)glycosidases"/>
    <property type="match status" value="1"/>
</dbReference>
<dbReference type="Gene3D" id="3.40.50.1700">
    <property type="entry name" value="Glycoside hydrolase family 3 C-terminal domain"/>
    <property type="match status" value="1"/>
</dbReference>
<comment type="caution">
    <text evidence="13">The sequence shown here is derived from an EMBL/GenBank/DDBJ whole genome shotgun (WGS) entry which is preliminary data.</text>
</comment>
<dbReference type="PANTHER" id="PTHR42715">
    <property type="entry name" value="BETA-GLUCOSIDASE"/>
    <property type="match status" value="1"/>
</dbReference>
<dbReference type="Pfam" id="PF00933">
    <property type="entry name" value="Glyco_hydro_3"/>
    <property type="match status" value="1"/>
</dbReference>
<comment type="similarity">
    <text evidence="3 10">Belongs to the glycosyl hydrolase 3 family.</text>
</comment>
<dbReference type="SUPFAM" id="SSF52279">
    <property type="entry name" value="Beta-D-glucan exohydrolase, C-terminal domain"/>
    <property type="match status" value="1"/>
</dbReference>
<keyword evidence="9 10" id="KW-0624">Polysaccharide degradation</keyword>
<dbReference type="InterPro" id="IPR013783">
    <property type="entry name" value="Ig-like_fold"/>
</dbReference>
<evidence type="ECO:0000256" key="6">
    <source>
        <dbReference type="ARBA" id="ARBA00023001"/>
    </source>
</evidence>
<dbReference type="UniPathway" id="UPA00696"/>
<dbReference type="PROSITE" id="PS00775">
    <property type="entry name" value="GLYCOSYL_HYDROL_F3"/>
    <property type="match status" value="1"/>
</dbReference>
<evidence type="ECO:0000313" key="14">
    <source>
        <dbReference type="Proteomes" id="UP000646827"/>
    </source>
</evidence>
<dbReference type="FunFam" id="3.40.50.1700:FF:000003">
    <property type="entry name" value="Probable beta-glucosidase"/>
    <property type="match status" value="1"/>
</dbReference>
<keyword evidence="14" id="KW-1185">Reference proteome</keyword>